<evidence type="ECO:0000313" key="2">
    <source>
        <dbReference type="Proteomes" id="UP000193560"/>
    </source>
</evidence>
<gene>
    <name evidence="1" type="ORF">BCR42DRAFT_443022</name>
</gene>
<dbReference type="Proteomes" id="UP000193560">
    <property type="component" value="Unassembled WGS sequence"/>
</dbReference>
<dbReference type="EMBL" id="MCGE01000037">
    <property type="protein sequence ID" value="ORZ06943.1"/>
    <property type="molecule type" value="Genomic_DNA"/>
</dbReference>
<proteinExistence type="predicted"/>
<dbReference type="AlphaFoldDB" id="A0A1X2I0V1"/>
<accession>A0A1X2I0V1</accession>
<comment type="caution">
    <text evidence="1">The sequence shown here is derived from an EMBL/GenBank/DDBJ whole genome shotgun (WGS) entry which is preliminary data.</text>
</comment>
<protein>
    <recommendedName>
        <fullName evidence="3">F-box domain-containing protein</fullName>
    </recommendedName>
</protein>
<sequence length="108" mass="12305">MGMNGRTSNDIEEKVDFRIRKLVDKSDDNEEMPLSIFTDVKPNGAILIAPHPRDLPPELVSMILKETTDQPDRYSLELVNNHFNSIVNFILDDSQDLSSQRNDSSYPV</sequence>
<evidence type="ECO:0008006" key="3">
    <source>
        <dbReference type="Google" id="ProtNLM"/>
    </source>
</evidence>
<keyword evidence="2" id="KW-1185">Reference proteome</keyword>
<evidence type="ECO:0000313" key="1">
    <source>
        <dbReference type="EMBL" id="ORZ06943.1"/>
    </source>
</evidence>
<reference evidence="1 2" key="1">
    <citation type="submission" date="2016-07" db="EMBL/GenBank/DDBJ databases">
        <title>Pervasive Adenine N6-methylation of Active Genes in Fungi.</title>
        <authorList>
            <consortium name="DOE Joint Genome Institute"/>
            <person name="Mondo S.J."/>
            <person name="Dannebaum R.O."/>
            <person name="Kuo R.C."/>
            <person name="Labutti K."/>
            <person name="Haridas S."/>
            <person name="Kuo A."/>
            <person name="Salamov A."/>
            <person name="Ahrendt S.R."/>
            <person name="Lipzen A."/>
            <person name="Sullivan W."/>
            <person name="Andreopoulos W.B."/>
            <person name="Clum A."/>
            <person name="Lindquist E."/>
            <person name="Daum C."/>
            <person name="Ramamoorthy G.K."/>
            <person name="Gryganskyi A."/>
            <person name="Culley D."/>
            <person name="Magnuson J.K."/>
            <person name="James T.Y."/>
            <person name="O'Malley M.A."/>
            <person name="Stajich J.E."/>
            <person name="Spatafora J.W."/>
            <person name="Visel A."/>
            <person name="Grigoriev I.V."/>
        </authorList>
    </citation>
    <scope>NUCLEOTIDE SEQUENCE [LARGE SCALE GENOMIC DNA]</scope>
    <source>
        <strain evidence="1 2">NRRL 1336</strain>
    </source>
</reference>
<organism evidence="1 2">
    <name type="scientific">Absidia repens</name>
    <dbReference type="NCBI Taxonomy" id="90262"/>
    <lineage>
        <taxon>Eukaryota</taxon>
        <taxon>Fungi</taxon>
        <taxon>Fungi incertae sedis</taxon>
        <taxon>Mucoromycota</taxon>
        <taxon>Mucoromycotina</taxon>
        <taxon>Mucoromycetes</taxon>
        <taxon>Mucorales</taxon>
        <taxon>Cunninghamellaceae</taxon>
        <taxon>Absidia</taxon>
    </lineage>
</organism>
<name>A0A1X2I0V1_9FUNG</name>